<dbReference type="EMBL" id="JAMFLX010000019">
    <property type="protein sequence ID" value="MCL6271050.1"/>
    <property type="molecule type" value="Genomic_DNA"/>
</dbReference>
<name>A0ABT0PI70_9GAMM</name>
<keyword evidence="1" id="KW-0732">Signal</keyword>
<dbReference type="RefSeq" id="WP_249700384.1">
    <property type="nucleotide sequence ID" value="NZ_JAMFLX010000019.1"/>
</dbReference>
<dbReference type="Proteomes" id="UP001203338">
    <property type="component" value="Unassembled WGS sequence"/>
</dbReference>
<reference evidence="2 3" key="1">
    <citation type="submission" date="2022-05" db="EMBL/GenBank/DDBJ databases">
        <authorList>
            <person name="Park J.-S."/>
        </authorList>
    </citation>
    <scope>NUCLEOTIDE SEQUENCE [LARGE SCALE GENOMIC DNA]</scope>
    <source>
        <strain evidence="2 3">2012CJ34-2</strain>
    </source>
</reference>
<evidence type="ECO:0000313" key="3">
    <source>
        <dbReference type="Proteomes" id="UP001203338"/>
    </source>
</evidence>
<sequence>MHRLHTPLLALSGLLLITQPALSESQNPLKNAPASKSSSTNLPLEKIISIAREKNPTMRIINTFKEQMGGKEVDRVFYFLPDKKEARVMTLDPVTGTVMDDHAYKIPEKQQTIPLETLLSNLRTKYSIVKVIRTRTAQRDGRDVRIILYVDKLKQQRTMVVDTKTGEVISDNARKLSG</sequence>
<evidence type="ECO:0000256" key="1">
    <source>
        <dbReference type="SAM" id="SignalP"/>
    </source>
</evidence>
<feature type="chain" id="PRO_5046467008" description="PepSY domain-containing protein" evidence="1">
    <location>
        <begin position="24"/>
        <end position="178"/>
    </location>
</feature>
<evidence type="ECO:0000313" key="2">
    <source>
        <dbReference type="EMBL" id="MCL6271050.1"/>
    </source>
</evidence>
<feature type="signal peptide" evidence="1">
    <location>
        <begin position="1"/>
        <end position="23"/>
    </location>
</feature>
<comment type="caution">
    <text evidence="2">The sequence shown here is derived from an EMBL/GenBank/DDBJ whole genome shotgun (WGS) entry which is preliminary data.</text>
</comment>
<organism evidence="2 3">
    <name type="scientific">Parendozoicomonas callyspongiae</name>
    <dbReference type="NCBI Taxonomy" id="2942213"/>
    <lineage>
        <taxon>Bacteria</taxon>
        <taxon>Pseudomonadati</taxon>
        <taxon>Pseudomonadota</taxon>
        <taxon>Gammaproteobacteria</taxon>
        <taxon>Oceanospirillales</taxon>
        <taxon>Endozoicomonadaceae</taxon>
        <taxon>Parendozoicomonas</taxon>
    </lineage>
</organism>
<protein>
    <recommendedName>
        <fullName evidence="4">PepSY domain-containing protein</fullName>
    </recommendedName>
</protein>
<proteinExistence type="predicted"/>
<evidence type="ECO:0008006" key="4">
    <source>
        <dbReference type="Google" id="ProtNLM"/>
    </source>
</evidence>
<accession>A0ABT0PI70</accession>
<gene>
    <name evidence="2" type="ORF">M3P05_14050</name>
</gene>
<keyword evidence="3" id="KW-1185">Reference proteome</keyword>